<keyword evidence="3" id="KW-0328">Glycosyltransferase</keyword>
<dbReference type="PANTHER" id="PTHR21461">
    <property type="entry name" value="GLYCOSYLTRANSFERASE FAMILY 92 PROTEIN"/>
    <property type="match status" value="1"/>
</dbReference>
<keyword evidence="4" id="KW-0808">Transferase</keyword>
<feature type="domain" description="C2H2-type" evidence="10">
    <location>
        <begin position="181"/>
        <end position="205"/>
    </location>
</feature>
<accession>A0A915NGC0</accession>
<organism evidence="11 12">
    <name type="scientific">Meloidogyne floridensis</name>
    <dbReference type="NCBI Taxonomy" id="298350"/>
    <lineage>
        <taxon>Eukaryota</taxon>
        <taxon>Metazoa</taxon>
        <taxon>Ecdysozoa</taxon>
        <taxon>Nematoda</taxon>
        <taxon>Chromadorea</taxon>
        <taxon>Rhabditida</taxon>
        <taxon>Tylenchina</taxon>
        <taxon>Tylenchomorpha</taxon>
        <taxon>Tylenchoidea</taxon>
        <taxon>Meloidogynidae</taxon>
        <taxon>Meloidogyninae</taxon>
        <taxon>Meloidogyne</taxon>
    </lineage>
</organism>
<evidence type="ECO:0000256" key="8">
    <source>
        <dbReference type="SAM" id="Coils"/>
    </source>
</evidence>
<evidence type="ECO:0000256" key="2">
    <source>
        <dbReference type="ARBA" id="ARBA00007647"/>
    </source>
</evidence>
<dbReference type="InterPro" id="IPR008166">
    <property type="entry name" value="Glyco_transf_92"/>
</dbReference>
<feature type="region of interest" description="Disordered" evidence="9">
    <location>
        <begin position="428"/>
        <end position="449"/>
    </location>
</feature>
<dbReference type="WBParaSite" id="scf7180000418384.g2346">
    <property type="protein sequence ID" value="scf7180000418384.g2346"/>
    <property type="gene ID" value="scf7180000418384.g2346"/>
</dbReference>
<evidence type="ECO:0000313" key="12">
    <source>
        <dbReference type="WBParaSite" id="scf7180000418384.g2346"/>
    </source>
</evidence>
<dbReference type="GO" id="GO:0016020">
    <property type="term" value="C:membrane"/>
    <property type="evidence" value="ECO:0007669"/>
    <property type="project" value="UniProtKB-SubCell"/>
</dbReference>
<evidence type="ECO:0000256" key="3">
    <source>
        <dbReference type="ARBA" id="ARBA00022676"/>
    </source>
</evidence>
<sequence>MASSSNNSRNCPKYAVVHLPEGTNLSNGFSEVSFVNEIRENAFLPSIMGGNSSSSLTSTGHKNDLANINIIPTNETTNPTIEKVVDSEAKISNPTFTISSSPIPQITINNGQQQQQQKEKTLKEIALIKMFGERNLLNENQQQNILIKTKNNNIQTICGIKKNNILPLNNDNNTNSVDFYSVCALCKSRLLSTRLSNLVNHVRRHATIKQFRCKVCNYEHIEMGKVRLHMLKAHKDSSSPVDRLNFEMQIEWGMLMEKCFPEHAKRFGLASTATNSPRNLENIQKFIDVNINYTCTVCGELVIGNQLINHIEDIHNSECIDFICGECGYENESKNNLIFHINSQHKEKATKVVLEQKKTTRNFVHFLKKFFANVNIPNREDVNSKYLLEPQEINEGKEKEIKLEGELINLSEDEEELKLELEENFDNYLEREGEEEVEGEEEEEGRKRKEENNNLNILECCSNLILNEQNNEKILSKEIKEEKMDEEEEELKTHSPPKKQRKEQQNNITLRQNGYWANNIIVEANIQWIWQRAWDPRNEFYNTFIITSVCTKGLSFLNESELSSRWMAEWIELQRALGASSIGVYIYWVPDNVRKLLEKISERKRVDLINLELPGNSPNQPMSQQNFILRNRQQKRRHELIPLNDCFYRYSSTHHFVLVIDTDEIVVPLLHKNWQEMLFSILNDGKWNSEPSSISIRNVYVFTQNSTEKVKSVFNKSKRSKIIQERDQYGKSFINTRSVVSVFNHFGLHRINSNVSKTFHVPANIALKYHWKNKCPKLELGKEICQNVENNLIEGEENILEKLRERIEKNIEKYF</sequence>
<feature type="domain" description="C2H2-type" evidence="10">
    <location>
        <begin position="293"/>
        <end position="315"/>
    </location>
</feature>
<keyword evidence="6" id="KW-1133">Transmembrane helix</keyword>
<dbReference type="GO" id="GO:0016757">
    <property type="term" value="F:glycosyltransferase activity"/>
    <property type="evidence" value="ECO:0007669"/>
    <property type="project" value="UniProtKB-KW"/>
</dbReference>
<name>A0A915NGC0_9BILA</name>
<dbReference type="Pfam" id="PF01697">
    <property type="entry name" value="Glyco_transf_92"/>
    <property type="match status" value="1"/>
</dbReference>
<feature type="domain" description="C2H2-type" evidence="10">
    <location>
        <begin position="211"/>
        <end position="234"/>
    </location>
</feature>
<comment type="similarity">
    <text evidence="2">Belongs to the glycosyltransferase 92 family.</text>
</comment>
<dbReference type="Proteomes" id="UP000887560">
    <property type="component" value="Unplaced"/>
</dbReference>
<keyword evidence="8" id="KW-0175">Coiled coil</keyword>
<dbReference type="GO" id="GO:0005737">
    <property type="term" value="C:cytoplasm"/>
    <property type="evidence" value="ECO:0007669"/>
    <property type="project" value="TreeGrafter"/>
</dbReference>
<dbReference type="Gene3D" id="3.30.160.60">
    <property type="entry name" value="Classic Zinc Finger"/>
    <property type="match status" value="2"/>
</dbReference>
<dbReference type="PANTHER" id="PTHR21461:SF69">
    <property type="entry name" value="GLYCOSYLTRANSFERASE FAMILY 92 PROTEIN"/>
    <property type="match status" value="1"/>
</dbReference>
<dbReference type="SMART" id="SM00355">
    <property type="entry name" value="ZnF_C2H2"/>
    <property type="match status" value="4"/>
</dbReference>
<comment type="subcellular location">
    <subcellularLocation>
        <location evidence="1">Membrane</location>
        <topology evidence="1">Single-pass membrane protein</topology>
    </subcellularLocation>
</comment>
<dbReference type="InterPro" id="IPR013087">
    <property type="entry name" value="Znf_C2H2_type"/>
</dbReference>
<keyword evidence="7" id="KW-0472">Membrane</keyword>
<proteinExistence type="inferred from homology"/>
<feature type="coiled-coil region" evidence="8">
    <location>
        <begin position="785"/>
        <end position="813"/>
    </location>
</feature>
<evidence type="ECO:0000256" key="9">
    <source>
        <dbReference type="SAM" id="MobiDB-lite"/>
    </source>
</evidence>
<evidence type="ECO:0000313" key="11">
    <source>
        <dbReference type="Proteomes" id="UP000887560"/>
    </source>
</evidence>
<dbReference type="AlphaFoldDB" id="A0A915NGC0"/>
<evidence type="ECO:0000256" key="1">
    <source>
        <dbReference type="ARBA" id="ARBA00004167"/>
    </source>
</evidence>
<protein>
    <submittedName>
        <fullName evidence="12">C2H2-type domain-containing protein</fullName>
    </submittedName>
</protein>
<feature type="domain" description="C2H2-type" evidence="10">
    <location>
        <begin position="322"/>
        <end position="345"/>
    </location>
</feature>
<feature type="region of interest" description="Disordered" evidence="9">
    <location>
        <begin position="481"/>
        <end position="506"/>
    </location>
</feature>
<evidence type="ECO:0000259" key="10">
    <source>
        <dbReference type="SMART" id="SM00355"/>
    </source>
</evidence>
<reference evidence="12" key="1">
    <citation type="submission" date="2022-11" db="UniProtKB">
        <authorList>
            <consortium name="WormBaseParasite"/>
        </authorList>
    </citation>
    <scope>IDENTIFICATION</scope>
</reference>
<evidence type="ECO:0000256" key="5">
    <source>
        <dbReference type="ARBA" id="ARBA00022692"/>
    </source>
</evidence>
<evidence type="ECO:0000256" key="7">
    <source>
        <dbReference type="ARBA" id="ARBA00023136"/>
    </source>
</evidence>
<keyword evidence="11" id="KW-1185">Reference proteome</keyword>
<feature type="compositionally biased region" description="Acidic residues" evidence="9">
    <location>
        <begin position="432"/>
        <end position="443"/>
    </location>
</feature>
<evidence type="ECO:0000256" key="4">
    <source>
        <dbReference type="ARBA" id="ARBA00022679"/>
    </source>
</evidence>
<keyword evidence="5" id="KW-0812">Transmembrane</keyword>
<evidence type="ECO:0000256" key="6">
    <source>
        <dbReference type="ARBA" id="ARBA00022989"/>
    </source>
</evidence>